<dbReference type="EMBL" id="JAXIVU010000016">
    <property type="protein sequence ID" value="MDY7219988.1"/>
    <property type="molecule type" value="Genomic_DNA"/>
</dbReference>
<reference evidence="10 11" key="1">
    <citation type="submission" date="2023-12" db="EMBL/GenBank/DDBJ databases">
        <title>Denitrificimonas halotolerans sp. nov.,a novel species isolated from landfill leachate.</title>
        <authorList>
            <person name="Wang S."/>
        </authorList>
    </citation>
    <scope>NUCLEOTIDE SEQUENCE [LARGE SCALE GENOMIC DNA]</scope>
    <source>
        <strain evidence="10 11">JX-1</strain>
    </source>
</reference>
<evidence type="ECO:0000256" key="5">
    <source>
        <dbReference type="ARBA" id="ARBA00022679"/>
    </source>
</evidence>
<dbReference type="CDD" id="cd04237">
    <property type="entry name" value="AAK_NAGS-ABP"/>
    <property type="match status" value="1"/>
</dbReference>
<protein>
    <recommendedName>
        <fullName evidence="8">Amino-acid acetyltransferase</fullName>
        <ecNumber evidence="8">2.3.1.1</ecNumber>
    </recommendedName>
    <alternativeName>
        <fullName evidence="8">N-acetylglutamate synthase</fullName>
        <shortName evidence="8">AGS</shortName>
        <shortName evidence="8">NAGS</shortName>
    </alternativeName>
</protein>
<keyword evidence="4 8" id="KW-0028">Amino-acid biosynthesis</keyword>
<dbReference type="HAMAP" id="MF_01105">
    <property type="entry name" value="N_acetyl_glu_synth"/>
    <property type="match status" value="1"/>
</dbReference>
<comment type="similarity">
    <text evidence="2 8">Belongs to the acetyltransferase family. ArgA subfamily.</text>
</comment>
<keyword evidence="5 8" id="KW-0808">Transferase</keyword>
<dbReference type="InterPro" id="IPR010167">
    <property type="entry name" value="NH2A_AcTrfase"/>
</dbReference>
<dbReference type="PANTHER" id="PTHR30602:SF12">
    <property type="entry name" value="AMINO-ACID ACETYLTRANSFERASE NAGS1, CHLOROPLASTIC-RELATED"/>
    <property type="match status" value="1"/>
</dbReference>
<accession>A0ABU5GWH8</accession>
<evidence type="ECO:0000259" key="9">
    <source>
        <dbReference type="PROSITE" id="PS51186"/>
    </source>
</evidence>
<evidence type="ECO:0000313" key="10">
    <source>
        <dbReference type="EMBL" id="MDY7219988.1"/>
    </source>
</evidence>
<evidence type="ECO:0000256" key="2">
    <source>
        <dbReference type="ARBA" id="ARBA00009145"/>
    </source>
</evidence>
<comment type="subcellular location">
    <subcellularLocation>
        <location evidence="8">Cytoplasm</location>
    </subcellularLocation>
</comment>
<name>A0ABU5GWH8_9GAMM</name>
<dbReference type="InterPro" id="IPR036393">
    <property type="entry name" value="AceGlu_kinase-like_sf"/>
</dbReference>
<dbReference type="Proteomes" id="UP001294570">
    <property type="component" value="Unassembled WGS sequence"/>
</dbReference>
<dbReference type="InterPro" id="IPR001048">
    <property type="entry name" value="Asp/Glu/Uridylate_kinase"/>
</dbReference>
<proteinExistence type="inferred from homology"/>
<organism evidence="10 11">
    <name type="scientific">Denitrificimonas halotolerans</name>
    <dbReference type="NCBI Taxonomy" id="3098930"/>
    <lineage>
        <taxon>Bacteria</taxon>
        <taxon>Pseudomonadati</taxon>
        <taxon>Pseudomonadota</taxon>
        <taxon>Gammaproteobacteria</taxon>
        <taxon>Pseudomonadales</taxon>
        <taxon>Pseudomonadaceae</taxon>
        <taxon>Denitrificimonas</taxon>
    </lineage>
</organism>
<dbReference type="PROSITE" id="PS51186">
    <property type="entry name" value="GNAT"/>
    <property type="match status" value="1"/>
</dbReference>
<feature type="domain" description="N-acetyltransferase" evidence="9">
    <location>
        <begin position="289"/>
        <end position="436"/>
    </location>
</feature>
<dbReference type="InterPro" id="IPR016181">
    <property type="entry name" value="Acyl_CoA_acyltransferase"/>
</dbReference>
<evidence type="ECO:0000256" key="7">
    <source>
        <dbReference type="ARBA" id="ARBA00048372"/>
    </source>
</evidence>
<gene>
    <name evidence="8 10" type="primary">argA</name>
    <name evidence="10" type="ORF">TOI97_10485</name>
</gene>
<dbReference type="Pfam" id="PF13508">
    <property type="entry name" value="Acetyltransf_7"/>
    <property type="match status" value="1"/>
</dbReference>
<keyword evidence="3 8" id="KW-0055">Arginine biosynthesis</keyword>
<keyword evidence="6 8" id="KW-0012">Acyltransferase</keyword>
<dbReference type="NCBIfam" id="TIGR01890">
    <property type="entry name" value="N-Ac-Glu-synth"/>
    <property type="match status" value="1"/>
</dbReference>
<evidence type="ECO:0000313" key="11">
    <source>
        <dbReference type="Proteomes" id="UP001294570"/>
    </source>
</evidence>
<evidence type="ECO:0000256" key="3">
    <source>
        <dbReference type="ARBA" id="ARBA00022571"/>
    </source>
</evidence>
<dbReference type="RefSeq" id="WP_321554075.1">
    <property type="nucleotide sequence ID" value="NZ_JAXIVU010000016.1"/>
</dbReference>
<dbReference type="Gene3D" id="3.40.630.30">
    <property type="match status" value="1"/>
</dbReference>
<comment type="catalytic activity">
    <reaction evidence="7 8">
        <text>L-glutamate + acetyl-CoA = N-acetyl-L-glutamate + CoA + H(+)</text>
        <dbReference type="Rhea" id="RHEA:24292"/>
        <dbReference type="ChEBI" id="CHEBI:15378"/>
        <dbReference type="ChEBI" id="CHEBI:29985"/>
        <dbReference type="ChEBI" id="CHEBI:44337"/>
        <dbReference type="ChEBI" id="CHEBI:57287"/>
        <dbReference type="ChEBI" id="CHEBI:57288"/>
        <dbReference type="EC" id="2.3.1.1"/>
    </reaction>
</comment>
<keyword evidence="8" id="KW-0963">Cytoplasm</keyword>
<dbReference type="SUPFAM" id="SSF55729">
    <property type="entry name" value="Acyl-CoA N-acyltransferases (Nat)"/>
    <property type="match status" value="1"/>
</dbReference>
<dbReference type="Gene3D" id="3.40.1160.10">
    <property type="entry name" value="Acetylglutamate kinase-like"/>
    <property type="match status" value="1"/>
</dbReference>
<dbReference type="InterPro" id="IPR033719">
    <property type="entry name" value="NAGS_kin"/>
</dbReference>
<keyword evidence="11" id="KW-1185">Reference proteome</keyword>
<dbReference type="PIRSF" id="PIRSF000423">
    <property type="entry name" value="ArgA"/>
    <property type="match status" value="1"/>
</dbReference>
<dbReference type="CDD" id="cd04301">
    <property type="entry name" value="NAT_SF"/>
    <property type="match status" value="1"/>
</dbReference>
<dbReference type="SUPFAM" id="SSF53633">
    <property type="entry name" value="Carbamate kinase-like"/>
    <property type="match status" value="1"/>
</dbReference>
<dbReference type="PANTHER" id="PTHR30602">
    <property type="entry name" value="AMINO-ACID ACETYLTRANSFERASE"/>
    <property type="match status" value="1"/>
</dbReference>
<evidence type="ECO:0000256" key="1">
    <source>
        <dbReference type="ARBA" id="ARBA00004925"/>
    </source>
</evidence>
<comment type="pathway">
    <text evidence="1 8">Amino-acid biosynthesis; L-arginine biosynthesis; N(2)-acetyl-L-ornithine from L-glutamate: step 1/4.</text>
</comment>
<sequence length="437" mass="48549">MHTYVNSLRHSLPYINAHRERTFVVMLPGESIAHENFSNTINDLVLLHSLGVRLVLAFGSRPQIESRLEILGSHSRYHKDLRITDAATLSCVLDAVGQLRAFIEARLSMDVATSPMQGARLRVAGGNLVTARPLGVIDGVDYQHTGEVRRIDSKGIKRLLDERTIVLLPPLGYSPTGETFNLSSEDIATRAAIDLQADKLLLFCSEQGLLDASGQLIRELSAQEAQPHLEHYTKHKKLEQAELLQAAANACRGGVARCHIISYHTDGALLSEMFTRDGCGTLVDQGLFEQVREAKIDDVGGLLELIRPLEEQGTLVRRSRDLIEQEIEQFSIVERDGLIIACAALYPFPEQATGELACLAVHPDYRHGGRGDVILDRIEQRAKALGLVSLFVLTTRTAHWFQERGFQAQPITMLPSAKASMYNFQRNSKVFRKTLSQ</sequence>
<dbReference type="InterPro" id="IPR000182">
    <property type="entry name" value="GNAT_dom"/>
</dbReference>
<dbReference type="GO" id="GO:0016746">
    <property type="term" value="F:acyltransferase activity"/>
    <property type="evidence" value="ECO:0007669"/>
    <property type="project" value="UniProtKB-KW"/>
</dbReference>
<evidence type="ECO:0000256" key="6">
    <source>
        <dbReference type="ARBA" id="ARBA00023315"/>
    </source>
</evidence>
<dbReference type="NCBIfam" id="NF003641">
    <property type="entry name" value="PRK05279.1"/>
    <property type="match status" value="1"/>
</dbReference>
<dbReference type="Pfam" id="PF00696">
    <property type="entry name" value="AA_kinase"/>
    <property type="match status" value="1"/>
</dbReference>
<dbReference type="EC" id="2.3.1.1" evidence="8"/>
<evidence type="ECO:0000256" key="4">
    <source>
        <dbReference type="ARBA" id="ARBA00022605"/>
    </source>
</evidence>
<comment type="caution">
    <text evidence="10">The sequence shown here is derived from an EMBL/GenBank/DDBJ whole genome shotgun (WGS) entry which is preliminary data.</text>
</comment>
<evidence type="ECO:0000256" key="8">
    <source>
        <dbReference type="HAMAP-Rule" id="MF_01105"/>
    </source>
</evidence>